<organism evidence="1 2">
    <name type="scientific">Naganishia cerealis</name>
    <dbReference type="NCBI Taxonomy" id="610337"/>
    <lineage>
        <taxon>Eukaryota</taxon>
        <taxon>Fungi</taxon>
        <taxon>Dikarya</taxon>
        <taxon>Basidiomycota</taxon>
        <taxon>Agaricomycotina</taxon>
        <taxon>Tremellomycetes</taxon>
        <taxon>Filobasidiales</taxon>
        <taxon>Filobasidiaceae</taxon>
        <taxon>Naganishia</taxon>
    </lineage>
</organism>
<name>A0ACC2VG30_9TREE</name>
<evidence type="ECO:0000313" key="2">
    <source>
        <dbReference type="Proteomes" id="UP001241377"/>
    </source>
</evidence>
<proteinExistence type="predicted"/>
<reference evidence="1" key="1">
    <citation type="submission" date="2023-04" db="EMBL/GenBank/DDBJ databases">
        <title>Draft Genome sequencing of Naganishia species isolated from polar environments using Oxford Nanopore Technology.</title>
        <authorList>
            <person name="Leo P."/>
            <person name="Venkateswaran K."/>
        </authorList>
    </citation>
    <scope>NUCLEOTIDE SEQUENCE</scope>
    <source>
        <strain evidence="1">MNA-CCFEE 5261</strain>
    </source>
</reference>
<dbReference type="EMBL" id="JASBWR010000079">
    <property type="protein sequence ID" value="KAJ9098060.1"/>
    <property type="molecule type" value="Genomic_DNA"/>
</dbReference>
<comment type="caution">
    <text evidence="1">The sequence shown here is derived from an EMBL/GenBank/DDBJ whole genome shotgun (WGS) entry which is preliminary data.</text>
</comment>
<dbReference type="Proteomes" id="UP001241377">
    <property type="component" value="Unassembled WGS sequence"/>
</dbReference>
<accession>A0ACC2VG30</accession>
<protein>
    <submittedName>
        <fullName evidence="1">Uncharacterized protein</fullName>
    </submittedName>
</protein>
<evidence type="ECO:0000313" key="1">
    <source>
        <dbReference type="EMBL" id="KAJ9098060.1"/>
    </source>
</evidence>
<keyword evidence="2" id="KW-1185">Reference proteome</keyword>
<sequence>MTTFDLSRFRVGLGGAHGKRDMHRVVERGTCDLSAGDELYLFPSAGSNVTSSSPITFKWNPDCLPAVTSIDLYLYTTSQGLLHSFPGVDYSKGEYAAGELDPRWWNYTTKASVYLAIVDANVPRWLSQVPVGPTFDVYTAKEALSTTIVQGGTTIVTAASVVIASSKQAAKATATTAVNGTAAGAASDDPGMFSSAIAPAAGLPKGAIAAAIVVPVLVVGLMVALYVKFARLREREKRKRWSEHVDKRMSTLSADWRQGAPTASIYSQGAGRPTSMFSTATGAAGGATGRPVSAWTKNSSVYAMENNIAGRGVTAFRGPPPHARRPSSSFTDTNNNNNLRPASIFTVSNTDLATMPGGVRTSHVSFADGRGARQSRVSFGDALRPSKSTLSINVPASTSNNNNSAANKGKRMSRAEPSPTAGRHSIDGAHAMMASRSVRGTDVATVSPTQAAGPFAVPAVPASRGRSGSTSGGSGVAGFFSTITSAVGLKDKKQATTPPAAGGMSEEEWKQAEATRRSADGVRDMEAIMLRRSQAISQHSQYSNRSSGVLPANDTTTRYNYNENVAGTVEGDDAIELLDTTMSPASVASPSNGNSGTMRAPSPMGMMGMPMGANPDQLLAAYAAARAAAKSPTAGIGQSIEQRGSDANGEGSGNAMTELAAAAGVAPPPATAREDDE</sequence>
<gene>
    <name evidence="1" type="ORF">QFC19_006495</name>
</gene>